<proteinExistence type="predicted"/>
<reference evidence="1 2" key="1">
    <citation type="submission" date="2016-07" db="EMBL/GenBank/DDBJ databases">
        <title>Caryophanon latum genome sequencing.</title>
        <authorList>
            <person name="Verma A."/>
            <person name="Pal Y."/>
            <person name="Krishnamurthi S."/>
        </authorList>
    </citation>
    <scope>NUCLEOTIDE SEQUENCE [LARGE SCALE GENOMIC DNA]</scope>
    <source>
        <strain evidence="1 2">DSM 14151</strain>
    </source>
</reference>
<dbReference type="EMBL" id="MATO01000032">
    <property type="protein sequence ID" value="OCS90998.1"/>
    <property type="molecule type" value="Genomic_DNA"/>
</dbReference>
<dbReference type="AlphaFoldDB" id="A0A1C0YV12"/>
<accession>A0A1C0YV12</accession>
<evidence type="ECO:0000313" key="2">
    <source>
        <dbReference type="Proteomes" id="UP000093482"/>
    </source>
</evidence>
<comment type="caution">
    <text evidence="1">The sequence shown here is derived from an EMBL/GenBank/DDBJ whole genome shotgun (WGS) entry which is preliminary data.</text>
</comment>
<keyword evidence="2" id="KW-1185">Reference proteome</keyword>
<name>A0A1C0YV12_9BACL</name>
<evidence type="ECO:0000313" key="1">
    <source>
        <dbReference type="EMBL" id="OCS90998.1"/>
    </source>
</evidence>
<organism evidence="1 2">
    <name type="scientific">Caryophanon latum</name>
    <dbReference type="NCBI Taxonomy" id="33977"/>
    <lineage>
        <taxon>Bacteria</taxon>
        <taxon>Bacillati</taxon>
        <taxon>Bacillota</taxon>
        <taxon>Bacilli</taxon>
        <taxon>Bacillales</taxon>
        <taxon>Caryophanaceae</taxon>
        <taxon>Caryophanon</taxon>
    </lineage>
</organism>
<gene>
    <name evidence="1" type="ORF">A6K76_10530</name>
</gene>
<protein>
    <submittedName>
        <fullName evidence="1">Uncharacterized protein</fullName>
    </submittedName>
</protein>
<sequence>MLLVVEKLTLAESMPHNEEQPKVRVKSQNSVKNISIFTSIVRPLVLIFIDMLYNDIGNKNQFIINA</sequence>
<dbReference type="Proteomes" id="UP000093482">
    <property type="component" value="Unassembled WGS sequence"/>
</dbReference>